<dbReference type="AlphaFoldDB" id="A0A0M4SSN4"/>
<name>A0A0M4SSN4_9BACT</name>
<dbReference type="EMBL" id="NDYR01000006">
    <property type="protein sequence ID" value="OUT18891.1"/>
    <property type="molecule type" value="Genomic_DNA"/>
</dbReference>
<keyword evidence="1" id="KW-0812">Transmembrane</keyword>
<evidence type="ECO:0000313" key="8">
    <source>
        <dbReference type="Proteomes" id="UP000594513"/>
    </source>
</evidence>
<dbReference type="EMBL" id="CP049274">
    <property type="protein sequence ID" value="QPH84169.1"/>
    <property type="molecule type" value="Genomic_DNA"/>
</dbReference>
<dbReference type="RefSeq" id="WP_021090625.1">
    <property type="nucleotide sequence ID" value="NZ_CABMKP010000006.1"/>
</dbReference>
<keyword evidence="1" id="KW-1133">Transmembrane helix</keyword>
<feature type="transmembrane region" description="Helical" evidence="1">
    <location>
        <begin position="12"/>
        <end position="41"/>
    </location>
</feature>
<evidence type="ECO:0000256" key="1">
    <source>
        <dbReference type="SAM" id="Phobius"/>
    </source>
</evidence>
<organism evidence="2 6">
    <name type="scientific">Campylobacter concisus</name>
    <dbReference type="NCBI Taxonomy" id="199"/>
    <lineage>
        <taxon>Bacteria</taxon>
        <taxon>Pseudomonadati</taxon>
        <taxon>Campylobacterota</taxon>
        <taxon>Epsilonproteobacteria</taxon>
        <taxon>Campylobacterales</taxon>
        <taxon>Campylobacteraceae</taxon>
        <taxon>Campylobacter</taxon>
    </lineage>
</organism>
<evidence type="ECO:0000313" key="9">
    <source>
        <dbReference type="Proteomes" id="UP000594630"/>
    </source>
</evidence>
<dbReference type="Proteomes" id="UP000594630">
    <property type="component" value="Chromosome"/>
</dbReference>
<protein>
    <submittedName>
        <fullName evidence="4">NfeD family protein</fullName>
    </submittedName>
    <submittedName>
        <fullName evidence="3">Nodulation protein NfeD</fullName>
    </submittedName>
    <submittedName>
        <fullName evidence="2">Putative slipin-associated protein (NfeD domain)</fullName>
    </submittedName>
</protein>
<reference evidence="3 7" key="3">
    <citation type="submission" date="2017-04" db="EMBL/GenBank/DDBJ databases">
        <title>Complete genome of Campylobacter concisus ATCC 33237T and draft genomes for an additional eight well characterized C. concisus strains.</title>
        <authorList>
            <person name="Cornelius A.J."/>
            <person name="Miller W.G."/>
            <person name="Lastovica A.J."/>
            <person name="On S.L."/>
            <person name="French N.P."/>
            <person name="Vandenberg O."/>
            <person name="Biggs P.J."/>
        </authorList>
    </citation>
    <scope>NUCLEOTIDE SEQUENCE [LARGE SCALE GENOMIC DNA]</scope>
    <source>
        <strain evidence="3 7">Lasto205.94</strain>
    </source>
</reference>
<dbReference type="Proteomes" id="UP000066049">
    <property type="component" value="Chromosome"/>
</dbReference>
<evidence type="ECO:0000313" key="3">
    <source>
        <dbReference type="EMBL" id="OUT18891.1"/>
    </source>
</evidence>
<dbReference type="Proteomes" id="UP000196534">
    <property type="component" value="Unassembled WGS sequence"/>
</dbReference>
<dbReference type="KEGG" id="ccoc:CCON33237_0609"/>
<reference evidence="4" key="5">
    <citation type="submission" date="2020-02" db="EMBL/GenBank/DDBJ databases">
        <title>Analysis of Completed Campylobacter concisus Genomes Identified Genomospecies Features, Novel plasmids and Their Association with Severe Ulcerative Colitis.</title>
        <authorList>
            <person name="Zhang L."/>
        </authorList>
    </citation>
    <scope>NUCLEOTIDE SEQUENCE</scope>
    <source>
        <strain evidence="4">P10CDO-S2</strain>
        <strain evidence="5">P27CDO-S2</strain>
    </source>
</reference>
<dbReference type="PATRIC" id="fig|199.248.peg.639"/>
<dbReference type="EMBL" id="CP012541">
    <property type="protein sequence ID" value="ALF47307.1"/>
    <property type="molecule type" value="Genomic_DNA"/>
</dbReference>
<evidence type="ECO:0000313" key="2">
    <source>
        <dbReference type="EMBL" id="ALF47307.1"/>
    </source>
</evidence>
<reference evidence="6" key="1">
    <citation type="submission" date="2015-08" db="EMBL/GenBank/DDBJ databases">
        <title>Comparative genomics of the Campylobacter concisus group.</title>
        <authorList>
            <person name="Miller W.G."/>
            <person name="Yee E."/>
            <person name="Chapman M.H."/>
            <person name="Huynh S."/>
            <person name="Bono J.L."/>
            <person name="On S.L.W."/>
            <person name="St Leger J."/>
            <person name="Foster G."/>
            <person name="Parker C.T."/>
        </authorList>
    </citation>
    <scope>NUCLEOTIDE SEQUENCE [LARGE SCALE GENOMIC DNA]</scope>
    <source>
        <strain evidence="6">ATCC 33237</strain>
    </source>
</reference>
<keyword evidence="1" id="KW-0472">Membrane</keyword>
<reference evidence="2" key="2">
    <citation type="submission" date="2016-07" db="EMBL/GenBank/DDBJ databases">
        <title>Comparative genomics of the Campylobacter concisus group.</title>
        <authorList>
            <person name="Miller W.G."/>
            <person name="Yee E."/>
            <person name="Chapman M.H."/>
            <person name="Huynh S."/>
            <person name="Bono J.L."/>
            <person name="On S.L.W."/>
            <person name="StLeger J."/>
            <person name="Foster G."/>
            <person name="Parker C.T."/>
        </authorList>
    </citation>
    <scope>NUCLEOTIDE SEQUENCE</scope>
    <source>
        <strain evidence="2">ATCC 33237</strain>
    </source>
</reference>
<proteinExistence type="predicted"/>
<reference evidence="8 9" key="4">
    <citation type="journal article" date="2018" name="Emerg. Microbes Infect.">
        <title>Genomic analysis of oral Campylobacter concisus strains identified a potential bacterial molecular marker associated with active Crohn's disease.</title>
        <authorList>
            <person name="Liu F."/>
            <person name="Ma R."/>
            <person name="Tay C.Y.A."/>
            <person name="Octavia S."/>
            <person name="Lan R."/>
            <person name="Chung H.K.L."/>
            <person name="Riordan S.M."/>
            <person name="Grimm M.C."/>
            <person name="Leong R.W."/>
            <person name="Tanaka M.M."/>
            <person name="Connor S."/>
            <person name="Zhang L."/>
        </authorList>
    </citation>
    <scope>NUCLEOTIDE SEQUENCE [LARGE SCALE GENOMIC DNA]</scope>
    <source>
        <strain evidence="4 9">P10CDO-S2</strain>
        <strain evidence="5 8">P27CDO-S2</strain>
    </source>
</reference>
<evidence type="ECO:0000313" key="5">
    <source>
        <dbReference type="EMBL" id="QPH86019.1"/>
    </source>
</evidence>
<dbReference type="Proteomes" id="UP000594513">
    <property type="component" value="Chromosome"/>
</dbReference>
<evidence type="ECO:0000313" key="4">
    <source>
        <dbReference type="EMBL" id="QPH84169.1"/>
    </source>
</evidence>
<evidence type="ECO:0000313" key="7">
    <source>
        <dbReference type="Proteomes" id="UP000196534"/>
    </source>
</evidence>
<sequence length="130" mass="14569">MISPFIMIAIGVVLCITEFIFFSFYLLFFGIAFIVVGAINFGFSFAWSYQILITAAIAIVLLVLLKAPLKSKFMSRKESFNEEFLDEAGVGEIRENMVYFKGTLWKYDGNLANGEKVTVLGTKGDKVILK</sequence>
<evidence type="ECO:0000313" key="6">
    <source>
        <dbReference type="Proteomes" id="UP000066049"/>
    </source>
</evidence>
<dbReference type="EMBL" id="CP049272">
    <property type="protein sequence ID" value="QPH86019.1"/>
    <property type="molecule type" value="Genomic_DNA"/>
</dbReference>
<accession>A0A0M4SSN4</accession>
<feature type="transmembrane region" description="Helical" evidence="1">
    <location>
        <begin position="47"/>
        <end position="67"/>
    </location>
</feature>
<dbReference type="GeneID" id="28662283"/>
<gene>
    <name evidence="3" type="ORF">B9N61_01610</name>
    <name evidence="2" type="ORF">CCON33237_0609</name>
    <name evidence="4" type="ORF">CVT06_03300</name>
    <name evidence="5" type="ORF">CVT17_03095</name>
</gene>